<dbReference type="STRING" id="362418.IW19_12455"/>
<dbReference type="EC" id="2.7.1.170" evidence="1"/>
<keyword evidence="1" id="KW-0119">Carbohydrate metabolism</keyword>
<dbReference type="GO" id="GO:0016301">
    <property type="term" value="F:kinase activity"/>
    <property type="evidence" value="ECO:0007669"/>
    <property type="project" value="UniProtKB-KW"/>
</dbReference>
<comment type="catalytic activity">
    <reaction evidence="1">
        <text>1,6-anhydro-N-acetyl-beta-muramate + ATP + H2O = N-acetyl-D-muramate 6-phosphate + ADP + H(+)</text>
        <dbReference type="Rhea" id="RHEA:24952"/>
        <dbReference type="ChEBI" id="CHEBI:15377"/>
        <dbReference type="ChEBI" id="CHEBI:15378"/>
        <dbReference type="ChEBI" id="CHEBI:30616"/>
        <dbReference type="ChEBI" id="CHEBI:58690"/>
        <dbReference type="ChEBI" id="CHEBI:58722"/>
        <dbReference type="ChEBI" id="CHEBI:456216"/>
        <dbReference type="EC" id="2.7.1.170"/>
    </reaction>
</comment>
<gene>
    <name evidence="1" type="primary">anmK</name>
    <name evidence="2" type="ORF">IW19_12455</name>
</gene>
<keyword evidence="1" id="KW-0547">Nucleotide-binding</keyword>
<dbReference type="NCBIfam" id="NF007149">
    <property type="entry name" value="PRK09585.3-4"/>
    <property type="match status" value="1"/>
</dbReference>
<dbReference type="RefSeq" id="WP_035684503.1">
    <property type="nucleotide sequence ID" value="NZ_JPRL01000001.1"/>
</dbReference>
<dbReference type="HAMAP" id="MF_01270">
    <property type="entry name" value="AnhMurNAc_kinase"/>
    <property type="match status" value="1"/>
</dbReference>
<dbReference type="PANTHER" id="PTHR30605">
    <property type="entry name" value="ANHYDRO-N-ACETYLMURAMIC ACID KINASE"/>
    <property type="match status" value="1"/>
</dbReference>
<dbReference type="SUPFAM" id="SSF53067">
    <property type="entry name" value="Actin-like ATPase domain"/>
    <property type="match status" value="1"/>
</dbReference>
<dbReference type="AlphaFoldDB" id="A0A085ZPC6"/>
<keyword evidence="1 2" id="KW-0418">Kinase</keyword>
<dbReference type="eggNOG" id="COG2377">
    <property type="taxonomic scope" value="Bacteria"/>
</dbReference>
<evidence type="ECO:0000256" key="1">
    <source>
        <dbReference type="HAMAP-Rule" id="MF_01270"/>
    </source>
</evidence>
<dbReference type="InterPro" id="IPR005338">
    <property type="entry name" value="Anhydro_N_Ac-Mur_kinase"/>
</dbReference>
<name>A0A085ZPC6_9FLAO</name>
<dbReference type="GO" id="GO:0016773">
    <property type="term" value="F:phosphotransferase activity, alcohol group as acceptor"/>
    <property type="evidence" value="ECO:0007669"/>
    <property type="project" value="UniProtKB-UniRule"/>
</dbReference>
<dbReference type="CDD" id="cd24050">
    <property type="entry name" value="ASKHA_NBD_ANMK"/>
    <property type="match status" value="1"/>
</dbReference>
<dbReference type="InterPro" id="IPR043129">
    <property type="entry name" value="ATPase_NBD"/>
</dbReference>
<dbReference type="GO" id="GO:0005524">
    <property type="term" value="F:ATP binding"/>
    <property type="evidence" value="ECO:0007669"/>
    <property type="project" value="UniProtKB-UniRule"/>
</dbReference>
<comment type="function">
    <text evidence="1">Catalyzes the specific phosphorylation of 1,6-anhydro-N-acetylmuramic acid (anhMurNAc) with the simultaneous cleavage of the 1,6-anhydro ring, generating MurNAc-6-P. Is required for the utilization of anhMurNAc either imported from the medium or derived from its own cell wall murein, and thus plays a role in cell wall recycling.</text>
</comment>
<comment type="similarity">
    <text evidence="1">Belongs to the anhydro-N-acetylmuramic acid kinase family.</text>
</comment>
<dbReference type="GO" id="GO:0006040">
    <property type="term" value="P:amino sugar metabolic process"/>
    <property type="evidence" value="ECO:0007669"/>
    <property type="project" value="InterPro"/>
</dbReference>
<dbReference type="GO" id="GO:0097175">
    <property type="term" value="P:1,6-anhydro-N-acetyl-beta-muramic acid catabolic process"/>
    <property type="evidence" value="ECO:0007669"/>
    <property type="project" value="UniProtKB-UniRule"/>
</dbReference>
<feature type="binding site" evidence="1">
    <location>
        <begin position="25"/>
        <end position="32"/>
    </location>
    <ligand>
        <name>ATP</name>
        <dbReference type="ChEBI" id="CHEBI:30616"/>
    </ligand>
</feature>
<dbReference type="Proteomes" id="UP000028715">
    <property type="component" value="Unassembled WGS sequence"/>
</dbReference>
<dbReference type="UniPathway" id="UPA00343"/>
<dbReference type="UniPathway" id="UPA00544"/>
<dbReference type="OrthoDB" id="9763949at2"/>
<accession>A0A085ZPC6</accession>
<keyword evidence="1" id="KW-0067">ATP-binding</keyword>
<dbReference type="Gene3D" id="3.30.420.40">
    <property type="match status" value="2"/>
</dbReference>
<comment type="pathway">
    <text evidence="1">Cell wall biogenesis; peptidoglycan recycling.</text>
</comment>
<dbReference type="Pfam" id="PF03702">
    <property type="entry name" value="AnmK"/>
    <property type="match status" value="1"/>
</dbReference>
<dbReference type="EMBL" id="JPRL01000001">
    <property type="protein sequence ID" value="KFF06290.1"/>
    <property type="molecule type" value="Genomic_DNA"/>
</dbReference>
<comment type="caution">
    <text evidence="2">The sequence shown here is derived from an EMBL/GenBank/DDBJ whole genome shotgun (WGS) entry which is preliminary data.</text>
</comment>
<keyword evidence="1" id="KW-0808">Transferase</keyword>
<protein>
    <recommendedName>
        <fullName evidence="1">Anhydro-N-acetylmuramic acid kinase</fullName>
        <ecNumber evidence="1">2.7.1.170</ecNumber>
    </recommendedName>
    <alternativeName>
        <fullName evidence="1">AnhMurNAc kinase</fullName>
    </alternativeName>
</protein>
<evidence type="ECO:0000313" key="3">
    <source>
        <dbReference type="Proteomes" id="UP000028715"/>
    </source>
</evidence>
<evidence type="ECO:0000313" key="2">
    <source>
        <dbReference type="EMBL" id="KFF06290.1"/>
    </source>
</evidence>
<proteinExistence type="inferred from homology"/>
<reference evidence="2 3" key="1">
    <citation type="submission" date="2014-07" db="EMBL/GenBank/DDBJ databases">
        <title>Genome of Flavobacterium reichenbachii LMG 25512.</title>
        <authorList>
            <person name="Stropko S.J."/>
            <person name="Pipes S.E."/>
            <person name="Newman J.D."/>
        </authorList>
    </citation>
    <scope>NUCLEOTIDE SEQUENCE [LARGE SCALE GENOMIC DNA]</scope>
    <source>
        <strain evidence="2 3">LMG 25512</strain>
    </source>
</reference>
<organism evidence="2 3">
    <name type="scientific">Flavobacterium reichenbachii</name>
    <dbReference type="NCBI Taxonomy" id="362418"/>
    <lineage>
        <taxon>Bacteria</taxon>
        <taxon>Pseudomonadati</taxon>
        <taxon>Bacteroidota</taxon>
        <taxon>Flavobacteriia</taxon>
        <taxon>Flavobacteriales</taxon>
        <taxon>Flavobacteriaceae</taxon>
        <taxon>Flavobacterium</taxon>
    </lineage>
</organism>
<keyword evidence="3" id="KW-1185">Reference proteome</keyword>
<dbReference type="PANTHER" id="PTHR30605:SF0">
    <property type="entry name" value="ANHYDRO-N-ACETYLMURAMIC ACID KINASE"/>
    <property type="match status" value="1"/>
</dbReference>
<dbReference type="GO" id="GO:0009254">
    <property type="term" value="P:peptidoglycan turnover"/>
    <property type="evidence" value="ECO:0007669"/>
    <property type="project" value="UniProtKB-UniRule"/>
</dbReference>
<sequence>MNKNISALHEIAQKRTRKIIGLMSGTSLDGLDIALCAISGSGENTVVKILEFETINYTEEIKTEIRKVFAQKTIDFQHLALLNEWIGILHSEMINDCLAKWNIPANEVDLIASHGQTVLHAPKFLHQQEKFPNATLQIGDGDHIAVKTGIITLSDFRQKHVAAGGEGAPLAVYGDYLLFSKKGENRIMLNMGGIANYTYLPASQKASDVFVTDTGTANTLIDIYTKHYFPEKSYDKDAAIARNGTVNQTLLAALKNDEFFRKSFPKSIGQEVFNFEFVQNALSKTGLETISASDLLATLTRLSAETIAEAILFTINATNTKPEVFHIYMSGGGTNNPLLVKWLKELLPCQFHLSDDLGILSDAKEAVLFAVLANETVAGGNYNFGNSKAIPSVTMGKISFPD</sequence>
<comment type="pathway">
    <text evidence="1">Amino-sugar metabolism; 1,6-anhydro-N-acetylmuramate degradation.</text>
</comment>